<feature type="transmembrane region" description="Helical" evidence="1">
    <location>
        <begin position="95"/>
        <end position="113"/>
    </location>
</feature>
<evidence type="ECO:0000256" key="1">
    <source>
        <dbReference type="SAM" id="Phobius"/>
    </source>
</evidence>
<keyword evidence="1" id="KW-1133">Transmembrane helix</keyword>
<dbReference type="EMBL" id="BSSU01000003">
    <property type="protein sequence ID" value="GLX81173.1"/>
    <property type="molecule type" value="Genomic_DNA"/>
</dbReference>
<evidence type="ECO:0008006" key="4">
    <source>
        <dbReference type="Google" id="ProtNLM"/>
    </source>
</evidence>
<dbReference type="RefSeq" id="WP_284206502.1">
    <property type="nucleotide sequence ID" value="NZ_BSSU01000003.1"/>
</dbReference>
<comment type="caution">
    <text evidence="2">The sequence shown here is derived from an EMBL/GenBank/DDBJ whole genome shotgun (WGS) entry which is preliminary data.</text>
</comment>
<keyword evidence="1" id="KW-0472">Membrane</keyword>
<keyword evidence="3" id="KW-1185">Reference proteome</keyword>
<dbReference type="PANTHER" id="PTHR39594:SF1">
    <property type="entry name" value="PROTEIN YCHQ"/>
    <property type="match status" value="1"/>
</dbReference>
<protein>
    <recommendedName>
        <fullName evidence="4">SirB family protein</fullName>
    </recommendedName>
</protein>
<evidence type="ECO:0000313" key="2">
    <source>
        <dbReference type="EMBL" id="GLX81173.1"/>
    </source>
</evidence>
<dbReference type="Proteomes" id="UP001157133">
    <property type="component" value="Unassembled WGS sequence"/>
</dbReference>
<feature type="transmembrane region" description="Helical" evidence="1">
    <location>
        <begin position="64"/>
        <end position="83"/>
    </location>
</feature>
<gene>
    <name evidence="2" type="ORF">theurythT_06250</name>
</gene>
<name>A0ABQ6GYZ6_9GAMM</name>
<feature type="transmembrane region" description="Helical" evidence="1">
    <location>
        <begin position="6"/>
        <end position="25"/>
    </location>
</feature>
<dbReference type="Pfam" id="PF04247">
    <property type="entry name" value="SirB"/>
    <property type="match status" value="1"/>
</dbReference>
<dbReference type="InterPro" id="IPR007360">
    <property type="entry name" value="SirB"/>
</dbReference>
<keyword evidence="1" id="KW-0812">Transmembrane</keyword>
<proteinExistence type="predicted"/>
<evidence type="ECO:0000313" key="3">
    <source>
        <dbReference type="Proteomes" id="UP001157133"/>
    </source>
</evidence>
<dbReference type="PANTHER" id="PTHR39594">
    <property type="entry name" value="PROTEIN YCHQ"/>
    <property type="match status" value="1"/>
</dbReference>
<dbReference type="PIRSF" id="PIRSF005610">
    <property type="entry name" value="SirB"/>
    <property type="match status" value="1"/>
</dbReference>
<sequence>MKHLHMTLAALSIALFFLRFVWLMLGSEQLQKKWVKITPHVIDTALLAIGIVMAVKLALSPFEYMWFGEKIIAVFAYIFTGYYTLKLARNRTMQIIGFLGAMGWVMLVARLAISKQPIFFI</sequence>
<organism evidence="2 3">
    <name type="scientific">Thalassotalea eurytherma</name>
    <dbReference type="NCBI Taxonomy" id="1144278"/>
    <lineage>
        <taxon>Bacteria</taxon>
        <taxon>Pseudomonadati</taxon>
        <taxon>Pseudomonadota</taxon>
        <taxon>Gammaproteobacteria</taxon>
        <taxon>Alteromonadales</taxon>
        <taxon>Colwelliaceae</taxon>
        <taxon>Thalassotalea</taxon>
    </lineage>
</organism>
<feature type="transmembrane region" description="Helical" evidence="1">
    <location>
        <begin position="37"/>
        <end position="58"/>
    </location>
</feature>
<accession>A0ABQ6GYZ6</accession>
<reference evidence="2 3" key="1">
    <citation type="submission" date="2023-03" db="EMBL/GenBank/DDBJ databases">
        <title>Draft genome sequence of Thalassotalea eurytherma JCM 18482T.</title>
        <authorList>
            <person name="Sawabe T."/>
        </authorList>
    </citation>
    <scope>NUCLEOTIDE SEQUENCE [LARGE SCALE GENOMIC DNA]</scope>
    <source>
        <strain evidence="2 3">JCM 18482</strain>
    </source>
</reference>